<dbReference type="OrthoDB" id="6458858at2759"/>
<sequence>MVTARYLFATLVLCVAFNLAATDESEKAKDSKSSTTDGESTTKVTDAAEEGREELISFIQNQLDAMYPENSNVVGFSFKDKIASFFNTVSKIVKTVVEAVVNKFPRRIQDCR</sequence>
<evidence type="ECO:0000256" key="1">
    <source>
        <dbReference type="SAM" id="MobiDB-lite"/>
    </source>
</evidence>
<name>A0A8X6FW22_TRICU</name>
<dbReference type="Proteomes" id="UP000887116">
    <property type="component" value="Unassembled WGS sequence"/>
</dbReference>
<organism evidence="3 4">
    <name type="scientific">Trichonephila clavata</name>
    <name type="common">Joro spider</name>
    <name type="synonym">Nephila clavata</name>
    <dbReference type="NCBI Taxonomy" id="2740835"/>
    <lineage>
        <taxon>Eukaryota</taxon>
        <taxon>Metazoa</taxon>
        <taxon>Ecdysozoa</taxon>
        <taxon>Arthropoda</taxon>
        <taxon>Chelicerata</taxon>
        <taxon>Arachnida</taxon>
        <taxon>Araneae</taxon>
        <taxon>Araneomorphae</taxon>
        <taxon>Entelegynae</taxon>
        <taxon>Araneoidea</taxon>
        <taxon>Nephilidae</taxon>
        <taxon>Trichonephila</taxon>
    </lineage>
</organism>
<gene>
    <name evidence="3" type="ORF">TNCT_621611</name>
</gene>
<feature type="signal peptide" evidence="2">
    <location>
        <begin position="1"/>
        <end position="22"/>
    </location>
</feature>
<keyword evidence="4" id="KW-1185">Reference proteome</keyword>
<evidence type="ECO:0000256" key="2">
    <source>
        <dbReference type="SAM" id="SignalP"/>
    </source>
</evidence>
<keyword evidence="2" id="KW-0732">Signal</keyword>
<reference evidence="3" key="1">
    <citation type="submission" date="2020-07" db="EMBL/GenBank/DDBJ databases">
        <title>Multicomponent nature underlies the extraordinary mechanical properties of spider dragline silk.</title>
        <authorList>
            <person name="Kono N."/>
            <person name="Nakamura H."/>
            <person name="Mori M."/>
            <person name="Yoshida Y."/>
            <person name="Ohtoshi R."/>
            <person name="Malay A.D."/>
            <person name="Moran D.A.P."/>
            <person name="Tomita M."/>
            <person name="Numata K."/>
            <person name="Arakawa K."/>
        </authorList>
    </citation>
    <scope>NUCLEOTIDE SEQUENCE</scope>
</reference>
<comment type="caution">
    <text evidence="3">The sequence shown here is derived from an EMBL/GenBank/DDBJ whole genome shotgun (WGS) entry which is preliminary data.</text>
</comment>
<evidence type="ECO:0000313" key="4">
    <source>
        <dbReference type="Proteomes" id="UP000887116"/>
    </source>
</evidence>
<proteinExistence type="predicted"/>
<dbReference type="EMBL" id="BMAO01013639">
    <property type="protein sequence ID" value="GFQ90116.1"/>
    <property type="molecule type" value="Genomic_DNA"/>
</dbReference>
<accession>A0A8X6FW22</accession>
<dbReference type="AlphaFoldDB" id="A0A8X6FW22"/>
<feature type="chain" id="PRO_5036451224" description="Secreted protein" evidence="2">
    <location>
        <begin position="23"/>
        <end position="112"/>
    </location>
</feature>
<evidence type="ECO:0000313" key="3">
    <source>
        <dbReference type="EMBL" id="GFQ90116.1"/>
    </source>
</evidence>
<feature type="region of interest" description="Disordered" evidence="1">
    <location>
        <begin position="23"/>
        <end position="49"/>
    </location>
</feature>
<evidence type="ECO:0008006" key="5">
    <source>
        <dbReference type="Google" id="ProtNLM"/>
    </source>
</evidence>
<protein>
    <recommendedName>
        <fullName evidence="5">Secreted protein</fullName>
    </recommendedName>
</protein>